<feature type="disulfide bond" evidence="14">
    <location>
        <begin position="356"/>
        <end position="404"/>
    </location>
</feature>
<dbReference type="GO" id="GO:0005615">
    <property type="term" value="C:extracellular space"/>
    <property type="evidence" value="ECO:0007669"/>
    <property type="project" value="TreeGrafter"/>
</dbReference>
<comment type="catalytic activity">
    <reaction evidence="11">
        <text>a sphingomyelin + H2O = phosphocholine + an N-acylsphing-4-enine + H(+)</text>
        <dbReference type="Rhea" id="RHEA:19253"/>
        <dbReference type="ChEBI" id="CHEBI:15377"/>
        <dbReference type="ChEBI" id="CHEBI:15378"/>
        <dbReference type="ChEBI" id="CHEBI:17636"/>
        <dbReference type="ChEBI" id="CHEBI:52639"/>
        <dbReference type="ChEBI" id="CHEBI:295975"/>
        <dbReference type="EC" id="3.1.4.12"/>
    </reaction>
    <physiologicalReaction direction="left-to-right" evidence="11">
        <dbReference type="Rhea" id="RHEA:19254"/>
    </physiologicalReaction>
</comment>
<evidence type="ECO:0000256" key="3">
    <source>
        <dbReference type="ARBA" id="ARBA00022525"/>
    </source>
</evidence>
<keyword evidence="18" id="KW-1185">Reference proteome</keyword>
<comment type="subcellular location">
    <subcellularLocation>
        <location evidence="1">Secreted</location>
    </subcellularLocation>
</comment>
<feature type="disulfide bond" evidence="14">
    <location>
        <begin position="197"/>
        <end position="220"/>
    </location>
</feature>
<comment type="function">
    <text evidence="12">Converts sphingomyelin to ceramide.</text>
</comment>
<dbReference type="Pfam" id="PF00149">
    <property type="entry name" value="Metallophos"/>
    <property type="match status" value="1"/>
</dbReference>
<evidence type="ECO:0000256" key="5">
    <source>
        <dbReference type="ARBA" id="ARBA00022729"/>
    </source>
</evidence>
<feature type="binding site" evidence="13">
    <location>
        <position position="249"/>
    </location>
    <ligand>
        <name>Zn(2+)</name>
        <dbReference type="ChEBI" id="CHEBI:29105"/>
        <label>2</label>
    </ligand>
</feature>
<feature type="binding site" evidence="13">
    <location>
        <position position="396"/>
    </location>
    <ligand>
        <name>Zn(2+)</name>
        <dbReference type="ChEBI" id="CHEBI:29105"/>
        <label>2</label>
    </ligand>
</feature>
<feature type="binding site" evidence="13">
    <location>
        <position position="432"/>
    </location>
    <ligand>
        <name>Zn(2+)</name>
        <dbReference type="ChEBI" id="CHEBI:29105"/>
        <label>1</label>
    </ligand>
</feature>
<feature type="disulfide bond" evidence="14">
    <location>
        <begin position="94"/>
        <end position="105"/>
    </location>
</feature>
<dbReference type="InterPro" id="IPR029052">
    <property type="entry name" value="Metallo-depent_PP-like"/>
</dbReference>
<dbReference type="GO" id="GO:0046513">
    <property type="term" value="P:ceramide biosynthetic process"/>
    <property type="evidence" value="ECO:0007669"/>
    <property type="project" value="TreeGrafter"/>
</dbReference>
<evidence type="ECO:0000256" key="10">
    <source>
        <dbReference type="ARBA" id="ARBA00023295"/>
    </source>
</evidence>
<dbReference type="CDD" id="cd00842">
    <property type="entry name" value="MPP_ASMase"/>
    <property type="match status" value="1"/>
</dbReference>
<dbReference type="GO" id="GO:0061750">
    <property type="term" value="F:acid sphingomyelin phosphodiesterase activity"/>
    <property type="evidence" value="ECO:0007669"/>
    <property type="project" value="TreeGrafter"/>
</dbReference>
<accession>A0AAN7PJ71</accession>
<dbReference type="GO" id="GO:0046872">
    <property type="term" value="F:metal ion binding"/>
    <property type="evidence" value="ECO:0007669"/>
    <property type="project" value="UniProtKB-KW"/>
</dbReference>
<dbReference type="InterPro" id="IPR011001">
    <property type="entry name" value="Saposin-like"/>
</dbReference>
<keyword evidence="6 12" id="KW-0378">Hydrolase</keyword>
<dbReference type="InterPro" id="IPR008139">
    <property type="entry name" value="SaposinB_dom"/>
</dbReference>
<name>A0AAN7PJ71_9COLE</name>
<evidence type="ECO:0000313" key="17">
    <source>
        <dbReference type="EMBL" id="KAK4883571.1"/>
    </source>
</evidence>
<dbReference type="PIRSF" id="PIRSF000948">
    <property type="entry name" value="Sphingomy_PDE"/>
    <property type="match status" value="1"/>
</dbReference>
<keyword evidence="10 12" id="KW-0326">Glycosidase</keyword>
<evidence type="ECO:0000256" key="11">
    <source>
        <dbReference type="ARBA" id="ARBA00047268"/>
    </source>
</evidence>
<dbReference type="Gene3D" id="3.60.21.10">
    <property type="match status" value="2"/>
</dbReference>
<evidence type="ECO:0000256" key="15">
    <source>
        <dbReference type="SAM" id="SignalP"/>
    </source>
</evidence>
<evidence type="ECO:0000256" key="9">
    <source>
        <dbReference type="ARBA" id="ARBA00023180"/>
    </source>
</evidence>
<dbReference type="SUPFAM" id="SSF47862">
    <property type="entry name" value="Saposin"/>
    <property type="match status" value="1"/>
</dbReference>
<organism evidence="17 18">
    <name type="scientific">Aquatica leii</name>
    <dbReference type="NCBI Taxonomy" id="1421715"/>
    <lineage>
        <taxon>Eukaryota</taxon>
        <taxon>Metazoa</taxon>
        <taxon>Ecdysozoa</taxon>
        <taxon>Arthropoda</taxon>
        <taxon>Hexapoda</taxon>
        <taxon>Insecta</taxon>
        <taxon>Pterygota</taxon>
        <taxon>Neoptera</taxon>
        <taxon>Endopterygota</taxon>
        <taxon>Coleoptera</taxon>
        <taxon>Polyphaga</taxon>
        <taxon>Elateriformia</taxon>
        <taxon>Elateroidea</taxon>
        <taxon>Lampyridae</taxon>
        <taxon>Luciolinae</taxon>
        <taxon>Aquatica</taxon>
    </lineage>
</organism>
<evidence type="ECO:0000256" key="12">
    <source>
        <dbReference type="PIRNR" id="PIRNR000948"/>
    </source>
</evidence>
<feature type="binding site" evidence="13">
    <location>
        <position position="176"/>
    </location>
    <ligand>
        <name>Zn(2+)</name>
        <dbReference type="ChEBI" id="CHEBI:29105"/>
        <label>1</label>
    </ligand>
</feature>
<evidence type="ECO:0000256" key="7">
    <source>
        <dbReference type="ARBA" id="ARBA00022833"/>
    </source>
</evidence>
<feature type="disulfide bond" evidence="14">
    <location>
        <begin position="66"/>
        <end position="131"/>
    </location>
</feature>
<dbReference type="GO" id="GO:0016798">
    <property type="term" value="F:hydrolase activity, acting on glycosyl bonds"/>
    <property type="evidence" value="ECO:0007669"/>
    <property type="project" value="UniProtKB-KW"/>
</dbReference>
<dbReference type="GO" id="GO:0005764">
    <property type="term" value="C:lysosome"/>
    <property type="evidence" value="ECO:0007669"/>
    <property type="project" value="TreeGrafter"/>
</dbReference>
<dbReference type="GO" id="GO:0006685">
    <property type="term" value="P:sphingomyelin catabolic process"/>
    <property type="evidence" value="ECO:0007669"/>
    <property type="project" value="UniProtKB-UniRule"/>
</dbReference>
<gene>
    <name evidence="17" type="ORF">RN001_006890</name>
</gene>
<evidence type="ECO:0000256" key="4">
    <source>
        <dbReference type="ARBA" id="ARBA00022723"/>
    </source>
</evidence>
<feature type="domain" description="Saposin B-type" evidence="16">
    <location>
        <begin position="59"/>
        <end position="144"/>
    </location>
</feature>
<dbReference type="PANTHER" id="PTHR10340">
    <property type="entry name" value="SPHINGOMYELIN PHOSPHODIESTERASE"/>
    <property type="match status" value="1"/>
</dbReference>
<evidence type="ECO:0000256" key="13">
    <source>
        <dbReference type="PIRSR" id="PIRSR000948-1"/>
    </source>
</evidence>
<proteinExistence type="inferred from homology"/>
<dbReference type="InterPro" id="IPR004843">
    <property type="entry name" value="Calcineurin-like_PHP"/>
</dbReference>
<feature type="binding site" evidence="13">
    <location>
        <position position="289"/>
    </location>
    <ligand>
        <name>Zn(2+)</name>
        <dbReference type="ChEBI" id="CHEBI:29105"/>
        <label>2</label>
    </ligand>
</feature>
<comment type="similarity">
    <text evidence="2 12">Belongs to the acid sphingomyelinase family.</text>
</comment>
<evidence type="ECO:0000256" key="14">
    <source>
        <dbReference type="PIRSR" id="PIRSR000948-2"/>
    </source>
</evidence>
<dbReference type="SUPFAM" id="SSF56300">
    <property type="entry name" value="Metallo-dependent phosphatases"/>
    <property type="match status" value="1"/>
</dbReference>
<feature type="binding site" evidence="13">
    <location>
        <position position="249"/>
    </location>
    <ligand>
        <name>Zn(2+)</name>
        <dbReference type="ChEBI" id="CHEBI:29105"/>
        <label>1</label>
    </ligand>
</feature>
<feature type="signal peptide" evidence="15">
    <location>
        <begin position="1"/>
        <end position="19"/>
    </location>
</feature>
<evidence type="ECO:0000256" key="8">
    <source>
        <dbReference type="ARBA" id="ARBA00023157"/>
    </source>
</evidence>
<keyword evidence="3" id="KW-0964">Secreted</keyword>
<keyword evidence="4 13" id="KW-0479">Metal-binding</keyword>
<keyword evidence="7 13" id="KW-0862">Zinc</keyword>
<sequence>MKWFFRSVLIFLLVANAKSDWAKKLEEEIATYIKTGDSGSLKDVIDKVFEAKKEDFTENNAYCISCKVVANAAVDLRKSGADNNVFGNFLKNMCKIFSFSGEKTCSGLIDISLNSWLHILDNKKITGERICSIRLQHKNCQDPSYTPWHINIPEGKTKLLPKTKVGKLKKILQLSDVHYDAFYKPGSNANCGESLCCESDSGEPKSDDEAAGYWGDYHECDIPWHTIENALTEMKQRHPDVDRVYFTGDIVSHQTWATSVEKNSNIVKTFLKKLKEAFGNTPVYPILGNHEPHPVDLFPPLDVKDELSMQWLYDLIADEWTQWLPKETKDSIRKGGYYTVLVKPGFRIIAINSNVCFTNNAWLAYDDRDPLNQLQWLADALFEAEKNDEAVHILSHVPPGDDECIKQWAHEYRRIIERFHGIITEQFNGHTHMDELKIFYDPNDDDRVIHVANNGGSLTTFVSVNPNYKIYYIEEGQNRVLDYDTWTYDLPEANKNNSKPNWFKLYSFKDAYEMDNLDGDSFHKLLKKMANNPSLLEKYESFRTRNSSKLVQAHYDKEYLDKVLCSITSVEYTYPKECKVFKNT</sequence>
<feature type="binding site" evidence="13">
    <location>
        <position position="178"/>
    </location>
    <ligand>
        <name>Zn(2+)</name>
        <dbReference type="ChEBI" id="CHEBI:29105"/>
        <label>1</label>
    </ligand>
</feature>
<dbReference type="InterPro" id="IPR011160">
    <property type="entry name" value="Sphingomy_PDE"/>
</dbReference>
<feature type="binding site" evidence="13">
    <location>
        <position position="430"/>
    </location>
    <ligand>
        <name>Zn(2+)</name>
        <dbReference type="ChEBI" id="CHEBI:29105"/>
        <label>2</label>
    </ligand>
</feature>
<evidence type="ECO:0000256" key="1">
    <source>
        <dbReference type="ARBA" id="ARBA00004613"/>
    </source>
</evidence>
<dbReference type="GO" id="GO:0016020">
    <property type="term" value="C:membrane"/>
    <property type="evidence" value="ECO:0007669"/>
    <property type="project" value="GOC"/>
</dbReference>
<dbReference type="InterPro" id="IPR041805">
    <property type="entry name" value="ASMase/PPN1_MPP"/>
</dbReference>
<comment type="caution">
    <text evidence="17">The sequence shown here is derived from an EMBL/GenBank/DDBJ whole genome shotgun (WGS) entry which is preliminary data.</text>
</comment>
<dbReference type="EMBL" id="JARPUR010000002">
    <property type="protein sequence ID" value="KAK4883571.1"/>
    <property type="molecule type" value="Genomic_DNA"/>
</dbReference>
<dbReference type="EC" id="3.1.4.12" evidence="12"/>
<comment type="cofactor">
    <cofactor evidence="13">
        <name>Zn(2+)</name>
        <dbReference type="ChEBI" id="CHEBI:29105"/>
    </cofactor>
    <text evidence="13">Binds 2 Zn(2+) ions per subunit.</text>
</comment>
<reference evidence="18" key="1">
    <citation type="submission" date="2023-01" db="EMBL/GenBank/DDBJ databases">
        <title>Key to firefly adult light organ development and bioluminescence: homeobox transcription factors regulate luciferase expression and transportation to peroxisome.</title>
        <authorList>
            <person name="Fu X."/>
        </authorList>
    </citation>
    <scope>NUCLEOTIDE SEQUENCE [LARGE SCALE GENOMIC DNA]</scope>
</reference>
<evidence type="ECO:0000313" key="18">
    <source>
        <dbReference type="Proteomes" id="UP001353858"/>
    </source>
</evidence>
<feature type="disulfide bond" evidence="14">
    <location>
        <begin position="191"/>
        <end position="196"/>
    </location>
</feature>
<protein>
    <recommendedName>
        <fullName evidence="12">Sphingomyelin phosphodiesterase</fullName>
        <ecNumber evidence="12">3.1.4.12</ecNumber>
    </recommendedName>
</protein>
<evidence type="ECO:0000256" key="6">
    <source>
        <dbReference type="ARBA" id="ARBA00022801"/>
    </source>
</evidence>
<keyword evidence="8 14" id="KW-1015">Disulfide bond</keyword>
<keyword evidence="5 15" id="KW-0732">Signal</keyword>
<keyword evidence="9" id="KW-0325">Glycoprotein</keyword>
<dbReference type="PANTHER" id="PTHR10340:SF29">
    <property type="entry name" value="SPHINGOMYELIN PHOSPHODIESTERASE"/>
    <property type="match status" value="1"/>
</dbReference>
<evidence type="ECO:0000256" key="2">
    <source>
        <dbReference type="ARBA" id="ARBA00008234"/>
    </source>
</evidence>
<dbReference type="PROSITE" id="PS50015">
    <property type="entry name" value="SAP_B"/>
    <property type="match status" value="1"/>
</dbReference>
<dbReference type="AlphaFoldDB" id="A0AAN7PJ71"/>
<dbReference type="Proteomes" id="UP001353858">
    <property type="component" value="Unassembled WGS sequence"/>
</dbReference>
<evidence type="ECO:0000259" key="16">
    <source>
        <dbReference type="PROSITE" id="PS50015"/>
    </source>
</evidence>
<feature type="chain" id="PRO_5042812433" description="Sphingomyelin phosphodiesterase" evidence="15">
    <location>
        <begin position="20"/>
        <end position="584"/>
    </location>
</feature>